<dbReference type="Gene3D" id="3.90.220.20">
    <property type="entry name" value="DNA methylase specificity domains"/>
    <property type="match status" value="2"/>
</dbReference>
<evidence type="ECO:0000256" key="2">
    <source>
        <dbReference type="ARBA" id="ARBA00022747"/>
    </source>
</evidence>
<evidence type="ECO:0000256" key="4">
    <source>
        <dbReference type="SAM" id="Coils"/>
    </source>
</evidence>
<feature type="domain" description="Type I restriction modification DNA specificity" evidence="5">
    <location>
        <begin position="507"/>
        <end position="554"/>
    </location>
</feature>
<name>L7VRB0_9BACT</name>
<dbReference type="EC" id="3.1.21.3" evidence="6"/>
<feature type="coiled-coil region" evidence="4">
    <location>
        <begin position="533"/>
        <end position="560"/>
    </location>
</feature>
<dbReference type="InterPro" id="IPR000055">
    <property type="entry name" value="Restrct_endonuc_typeI_TRD"/>
</dbReference>
<dbReference type="CDD" id="cd17246">
    <property type="entry name" value="RMtype1_S_SonII-TRD2-CR2_like"/>
    <property type="match status" value="1"/>
</dbReference>
<dbReference type="GO" id="GO:0009307">
    <property type="term" value="P:DNA restriction-modification system"/>
    <property type="evidence" value="ECO:0007669"/>
    <property type="project" value="UniProtKB-KW"/>
</dbReference>
<evidence type="ECO:0000313" key="6">
    <source>
        <dbReference type="EMBL" id="AGC71502.1"/>
    </source>
</evidence>
<comment type="similarity">
    <text evidence="1">Belongs to the type-I restriction system S methylase family.</text>
</comment>
<organism evidence="6">
    <name type="scientific">uncultured bacterium A1Q1_fos_1880</name>
    <dbReference type="NCBI Taxonomy" id="1256556"/>
    <lineage>
        <taxon>Bacteria</taxon>
        <taxon>environmental samples</taxon>
    </lineage>
</organism>
<evidence type="ECO:0000256" key="1">
    <source>
        <dbReference type="ARBA" id="ARBA00010923"/>
    </source>
</evidence>
<dbReference type="AlphaFoldDB" id="L7VRB0"/>
<dbReference type="InterPro" id="IPR051212">
    <property type="entry name" value="Type-I_RE_S_subunit"/>
</dbReference>
<dbReference type="InterPro" id="IPR044946">
    <property type="entry name" value="Restrct_endonuc_typeI_TRD_sf"/>
</dbReference>
<keyword evidence="3" id="KW-0238">DNA-binding</keyword>
<dbReference type="GO" id="GO:0009035">
    <property type="term" value="F:type I site-specific deoxyribonuclease activity"/>
    <property type="evidence" value="ECO:0007669"/>
    <property type="project" value="UniProtKB-EC"/>
</dbReference>
<keyword evidence="6" id="KW-0378">Hydrolase</keyword>
<sequence length="574" mass="64069">MTVTLDLLFPHLDDLIQTLADVQRLNEAILQLAVQGKLVPQDPQDEPAGELLKRIAVEKEQLRIGKGIKKMMSLTDVTLKDAAFAISSSWSWVTLDDICYQITDGTHHTPDYVEQGVPFISAKDISGGYINFSDTRFITPEAHENLTQRCKPELGDLLLTKVGTTGIAKLVDVEKEFSIFVSVALLKFPQNEIDGQFLEYVVNSPLVKQQSDEFTMGVGNKNLVLKHIRAFKIPLPPLAEQKRIVAKVAELFAQTSALEAKLRRAQVAIVVVNRAVLHHLHHAADRATFQHAAQILGDHFDLLYTDPRPVTDLRQTILQLAVQGKLVPQDPHDEPAGALLKRVEKEKERLMAEGKIKKEKLLPSINDDEVSFGVPVKWQWIRFGVLAQIQSGYAFKSEWYSSDGIRLVRNVNIGHGSIDWSDTANLPMDKRAEFANFELKENDLLISLDRPIISTGLKLVQVTHNDLPSLLVQRVGRMLFFCDDWIDLDYVKIWFKSSVFLDSIDPGRSNGVPHISQKDVANAPFPLPPLAEQKRIVAKVDELLARCAALERKLGQAQVAGRQLTAAVLQGVVG</sequence>
<dbReference type="EMBL" id="JX649874">
    <property type="protein sequence ID" value="AGC71502.1"/>
    <property type="molecule type" value="Genomic_DNA"/>
</dbReference>
<protein>
    <submittedName>
        <fullName evidence="6">Type I restriction-modification system, specificity subunit S</fullName>
        <ecNumber evidence="6">3.1.21.3</ecNumber>
    </submittedName>
</protein>
<feature type="domain" description="Type I restriction modification DNA specificity" evidence="5">
    <location>
        <begin position="89"/>
        <end position="262"/>
    </location>
</feature>
<evidence type="ECO:0000259" key="5">
    <source>
        <dbReference type="Pfam" id="PF01420"/>
    </source>
</evidence>
<proteinExistence type="inferred from homology"/>
<accession>L7VRB0</accession>
<dbReference type="PANTHER" id="PTHR43140:SF1">
    <property type="entry name" value="TYPE I RESTRICTION ENZYME ECOKI SPECIFICITY SUBUNIT"/>
    <property type="match status" value="1"/>
</dbReference>
<keyword evidence="2" id="KW-0680">Restriction system</keyword>
<dbReference type="Pfam" id="PF01420">
    <property type="entry name" value="Methylase_S"/>
    <property type="match status" value="2"/>
</dbReference>
<dbReference type="PANTHER" id="PTHR43140">
    <property type="entry name" value="TYPE-1 RESTRICTION ENZYME ECOKI SPECIFICITY PROTEIN"/>
    <property type="match status" value="1"/>
</dbReference>
<dbReference type="GO" id="GO:0003677">
    <property type="term" value="F:DNA binding"/>
    <property type="evidence" value="ECO:0007669"/>
    <property type="project" value="UniProtKB-KW"/>
</dbReference>
<evidence type="ECO:0000256" key="3">
    <source>
        <dbReference type="ARBA" id="ARBA00023125"/>
    </source>
</evidence>
<keyword evidence="4" id="KW-0175">Coiled coil</keyword>
<reference evidence="6" key="1">
    <citation type="submission" date="2012-09" db="EMBL/GenBank/DDBJ databases">
        <title>Metagenomic Characterization of a Microbial Community in Wastewater Detects High Levels of Antibiotic Resistance.</title>
        <authorList>
            <person name="Abrams M."/>
            <person name="Caldwell A."/>
            <person name="Vandaei E."/>
            <person name="Lee W."/>
            <person name="Perrott J."/>
            <person name="Khan S.Y."/>
            <person name="Ta J."/>
            <person name="Romero D."/>
            <person name="Nguyen V."/>
            <person name="Pourmand N."/>
            <person name="Ouverney C.C."/>
        </authorList>
    </citation>
    <scope>NUCLEOTIDE SEQUENCE</scope>
</reference>
<dbReference type="SUPFAM" id="SSF116734">
    <property type="entry name" value="DNA methylase specificity domain"/>
    <property type="match status" value="2"/>
</dbReference>
<dbReference type="CDD" id="cd17259">
    <property type="entry name" value="RMtype1_S_StySKI-TRD2-CR2_like"/>
    <property type="match status" value="1"/>
</dbReference>